<feature type="transmembrane region" description="Helical" evidence="1">
    <location>
        <begin position="112"/>
        <end position="129"/>
    </location>
</feature>
<dbReference type="EMBL" id="BPPZ01000002">
    <property type="protein sequence ID" value="GJD13660.1"/>
    <property type="molecule type" value="Genomic_DNA"/>
</dbReference>
<dbReference type="GO" id="GO:0008643">
    <property type="term" value="P:carbohydrate transport"/>
    <property type="evidence" value="ECO:0007669"/>
    <property type="project" value="InterPro"/>
</dbReference>
<dbReference type="SUPFAM" id="SSF103473">
    <property type="entry name" value="MFS general substrate transporter"/>
    <property type="match status" value="1"/>
</dbReference>
<name>A0AAN4VKQ2_BIFAD</name>
<dbReference type="InterPro" id="IPR039672">
    <property type="entry name" value="MFS_2"/>
</dbReference>
<feature type="transmembrane region" description="Helical" evidence="1">
    <location>
        <begin position="221"/>
        <end position="243"/>
    </location>
</feature>
<evidence type="ECO:0000313" key="2">
    <source>
        <dbReference type="EMBL" id="GJD13660.1"/>
    </source>
</evidence>
<dbReference type="Gene3D" id="1.20.1250.20">
    <property type="entry name" value="MFS general substrate transporter like domains"/>
    <property type="match status" value="1"/>
</dbReference>
<feature type="transmembrane region" description="Helical" evidence="1">
    <location>
        <begin position="81"/>
        <end position="100"/>
    </location>
</feature>
<dbReference type="GO" id="GO:0005886">
    <property type="term" value="C:plasma membrane"/>
    <property type="evidence" value="ECO:0007669"/>
    <property type="project" value="TreeGrafter"/>
</dbReference>
<feature type="transmembrane region" description="Helical" evidence="1">
    <location>
        <begin position="176"/>
        <end position="201"/>
    </location>
</feature>
<organism evidence="2 3">
    <name type="scientific">Bifidobacterium adolescentis</name>
    <dbReference type="NCBI Taxonomy" id="1680"/>
    <lineage>
        <taxon>Bacteria</taxon>
        <taxon>Bacillati</taxon>
        <taxon>Actinomycetota</taxon>
        <taxon>Actinomycetes</taxon>
        <taxon>Bifidobacteriales</taxon>
        <taxon>Bifidobacteriaceae</taxon>
        <taxon>Bifidobacterium</taxon>
    </lineage>
</organism>
<dbReference type="Proteomes" id="UP000886943">
    <property type="component" value="Unassembled WGS sequence"/>
</dbReference>
<feature type="transmembrane region" description="Helical" evidence="1">
    <location>
        <begin position="50"/>
        <end position="75"/>
    </location>
</feature>
<proteinExistence type="predicted"/>
<dbReference type="InterPro" id="IPR036259">
    <property type="entry name" value="MFS_trans_sf"/>
</dbReference>
<dbReference type="PANTHER" id="PTHR11328">
    <property type="entry name" value="MAJOR FACILITATOR SUPERFAMILY DOMAIN-CONTAINING PROTEIN"/>
    <property type="match status" value="1"/>
</dbReference>
<accession>A0AAN4VKQ2</accession>
<dbReference type="GO" id="GO:0015293">
    <property type="term" value="F:symporter activity"/>
    <property type="evidence" value="ECO:0007669"/>
    <property type="project" value="InterPro"/>
</dbReference>
<protein>
    <submittedName>
        <fullName evidence="2">Uncharacterized protein</fullName>
    </submittedName>
</protein>
<dbReference type="Pfam" id="PF13347">
    <property type="entry name" value="MFS_2"/>
    <property type="match status" value="1"/>
</dbReference>
<gene>
    <name evidence="2" type="ORF">BIFAD42_06440</name>
</gene>
<dbReference type="AlphaFoldDB" id="A0AAN4VKQ2"/>
<comment type="caution">
    <text evidence="2">The sequence shown here is derived from an EMBL/GenBank/DDBJ whole genome shotgun (WGS) entry which is preliminary data.</text>
</comment>
<feature type="transmembrane region" description="Helical" evidence="1">
    <location>
        <begin position="135"/>
        <end position="155"/>
    </location>
</feature>
<reference evidence="2" key="1">
    <citation type="submission" date="2021-08" db="EMBL/GenBank/DDBJ databases">
        <title>Draft genome sequence of the GABA producer Bifidobacterium adolescentis 4-2, isolated from healthy human feces.</title>
        <authorList>
            <person name="Altaib H."/>
            <person name="Niwa R."/>
            <person name="Abe M."/>
            <person name="Suzuki T."/>
        </authorList>
    </citation>
    <scope>NUCLEOTIDE SEQUENCE</scope>
    <source>
        <strain evidence="2">4-2</strain>
    </source>
</reference>
<sequence>MIAVMIPFGYWFTFANTHEIASMKPGDGVDGRAGRIPVGDHFKALARNKYWWLTLGLNFALWTYNGMAAYIAKYVLGNSNLIAVIGLATVIPMVIGLPFAGPLVARFGKRNASMAGLVLVAVGSLLVFVDPSNLWVFFVSIIVRMVGIIPMNAALNAMSGDVVEYGEWRSGVRSDGIVFSSSSFSMKVAMGVSSAAIAWILGASGYDGSLAVRSDTTVSAMVNTFVWVPVAMVVVMAALLFFYDLDKRVDRVGGELAARRVWRKGHWDFRGVRACIQWVRARTCWRRVVKTCLED</sequence>
<keyword evidence="1" id="KW-1133">Transmembrane helix</keyword>
<evidence type="ECO:0000256" key="1">
    <source>
        <dbReference type="SAM" id="Phobius"/>
    </source>
</evidence>
<keyword evidence="1" id="KW-0812">Transmembrane</keyword>
<keyword evidence="1" id="KW-0472">Membrane</keyword>
<dbReference type="PANTHER" id="PTHR11328:SF24">
    <property type="entry name" value="MAJOR FACILITATOR SUPERFAMILY (MFS) PROFILE DOMAIN-CONTAINING PROTEIN"/>
    <property type="match status" value="1"/>
</dbReference>
<evidence type="ECO:0000313" key="3">
    <source>
        <dbReference type="Proteomes" id="UP000886943"/>
    </source>
</evidence>